<dbReference type="InterPro" id="IPR029052">
    <property type="entry name" value="Metallo-depent_PP-like"/>
</dbReference>
<gene>
    <name evidence="1" type="ORF">JZY06_07385</name>
</gene>
<name>A0A939E280_9CORY</name>
<accession>A0A939E280</accession>
<dbReference type="Gene3D" id="3.60.21.10">
    <property type="match status" value="1"/>
</dbReference>
<reference evidence="1" key="1">
    <citation type="submission" date="2021-03" db="EMBL/GenBank/DDBJ databases">
        <authorList>
            <person name="Sun Q."/>
        </authorList>
    </citation>
    <scope>NUCLEOTIDE SEQUENCE</scope>
    <source>
        <strain evidence="1">CCM 8862</strain>
    </source>
</reference>
<sequence>MLVIITSGNHDAAVGLLEHLAPRDGLTVITAGEPAVIEIEGGGIDIVTAGVTGDPDPRRIIHRFPAPRKNSTTIGMLHTSLTGEHSRSVRLPTTK</sequence>
<dbReference type="RefSeq" id="WP_207278919.1">
    <property type="nucleotide sequence ID" value="NZ_JAFLEQ010000012.1"/>
</dbReference>
<dbReference type="SUPFAM" id="SSF56300">
    <property type="entry name" value="Metallo-dependent phosphatases"/>
    <property type="match status" value="1"/>
</dbReference>
<proteinExistence type="predicted"/>
<dbReference type="Proteomes" id="UP000664332">
    <property type="component" value="Unassembled WGS sequence"/>
</dbReference>
<evidence type="ECO:0000313" key="1">
    <source>
        <dbReference type="EMBL" id="MBN9644433.1"/>
    </source>
</evidence>
<evidence type="ECO:0000313" key="2">
    <source>
        <dbReference type="Proteomes" id="UP000664332"/>
    </source>
</evidence>
<protein>
    <submittedName>
        <fullName evidence="1">Uncharacterized protein</fullName>
    </submittedName>
</protein>
<keyword evidence="2" id="KW-1185">Reference proteome</keyword>
<dbReference type="AlphaFoldDB" id="A0A939E280"/>
<comment type="caution">
    <text evidence="1">The sequence shown here is derived from an EMBL/GenBank/DDBJ whole genome shotgun (WGS) entry which is preliminary data.</text>
</comment>
<organism evidence="1 2">
    <name type="scientific">Corynebacterium mendelii</name>
    <dbReference type="NCBI Taxonomy" id="2765362"/>
    <lineage>
        <taxon>Bacteria</taxon>
        <taxon>Bacillati</taxon>
        <taxon>Actinomycetota</taxon>
        <taxon>Actinomycetes</taxon>
        <taxon>Mycobacteriales</taxon>
        <taxon>Corynebacteriaceae</taxon>
        <taxon>Corynebacterium</taxon>
    </lineage>
</organism>
<dbReference type="EMBL" id="JAFLEQ010000012">
    <property type="protein sequence ID" value="MBN9644433.1"/>
    <property type="molecule type" value="Genomic_DNA"/>
</dbReference>